<dbReference type="InterPro" id="IPR015424">
    <property type="entry name" value="PyrdxlP-dep_Trfase"/>
</dbReference>
<dbReference type="PANTHER" id="PTHR46383:SF1">
    <property type="entry name" value="ASPARTATE AMINOTRANSFERASE"/>
    <property type="match status" value="1"/>
</dbReference>
<evidence type="ECO:0000256" key="3">
    <source>
        <dbReference type="ARBA" id="ARBA00022576"/>
    </source>
</evidence>
<dbReference type="InterPro" id="IPR015422">
    <property type="entry name" value="PyrdxlP-dep_Trfase_small"/>
</dbReference>
<name>A0ABS1HGL9_9BACT</name>
<evidence type="ECO:0000313" key="9">
    <source>
        <dbReference type="Proteomes" id="UP000605676"/>
    </source>
</evidence>
<proteinExistence type="inferred from homology"/>
<evidence type="ECO:0000256" key="2">
    <source>
        <dbReference type="ARBA" id="ARBA00007441"/>
    </source>
</evidence>
<comment type="similarity">
    <text evidence="2 6">Belongs to the class-I pyridoxal-phosphate-dependent aminotransferase family.</text>
</comment>
<keyword evidence="3 6" id="KW-0032">Aminotransferase</keyword>
<reference evidence="8 9" key="1">
    <citation type="submission" date="2021-01" db="EMBL/GenBank/DDBJ databases">
        <title>Carboxyliciviraga sp.nov., isolated from coastal sediments.</title>
        <authorList>
            <person name="Lu D."/>
            <person name="Zhang T."/>
        </authorList>
    </citation>
    <scope>NUCLEOTIDE SEQUENCE [LARGE SCALE GENOMIC DNA]</scope>
    <source>
        <strain evidence="8 9">N1Y132</strain>
    </source>
</reference>
<dbReference type="Gene3D" id="3.90.1150.10">
    <property type="entry name" value="Aspartate Aminotransferase, domain 1"/>
    <property type="match status" value="1"/>
</dbReference>
<dbReference type="CDD" id="cd00609">
    <property type="entry name" value="AAT_like"/>
    <property type="match status" value="1"/>
</dbReference>
<accession>A0ABS1HGL9</accession>
<feature type="domain" description="Aminotransferase class I/classII large" evidence="7">
    <location>
        <begin position="29"/>
        <end position="374"/>
    </location>
</feature>
<dbReference type="PROSITE" id="PS00105">
    <property type="entry name" value="AA_TRANSFER_CLASS_1"/>
    <property type="match status" value="1"/>
</dbReference>
<dbReference type="InterPro" id="IPR050596">
    <property type="entry name" value="AspAT/PAT-like"/>
</dbReference>
<dbReference type="PANTHER" id="PTHR46383">
    <property type="entry name" value="ASPARTATE AMINOTRANSFERASE"/>
    <property type="match status" value="1"/>
</dbReference>
<gene>
    <name evidence="8" type="ORF">JIV24_05670</name>
</gene>
<dbReference type="EMBL" id="JAENRR010000009">
    <property type="protein sequence ID" value="MBK3516820.1"/>
    <property type="molecule type" value="Genomic_DNA"/>
</dbReference>
<dbReference type="InterPro" id="IPR015421">
    <property type="entry name" value="PyrdxlP-dep_Trfase_major"/>
</dbReference>
<evidence type="ECO:0000259" key="7">
    <source>
        <dbReference type="Pfam" id="PF00155"/>
    </source>
</evidence>
<evidence type="ECO:0000256" key="4">
    <source>
        <dbReference type="ARBA" id="ARBA00022679"/>
    </source>
</evidence>
<evidence type="ECO:0000313" key="8">
    <source>
        <dbReference type="EMBL" id="MBK3516820.1"/>
    </source>
</evidence>
<dbReference type="Proteomes" id="UP000605676">
    <property type="component" value="Unassembled WGS sequence"/>
</dbReference>
<comment type="caution">
    <text evidence="8">The sequence shown here is derived from an EMBL/GenBank/DDBJ whole genome shotgun (WGS) entry which is preliminary data.</text>
</comment>
<keyword evidence="5" id="KW-0663">Pyridoxal phosphate</keyword>
<dbReference type="InterPro" id="IPR004838">
    <property type="entry name" value="NHTrfase_class1_PyrdxlP-BS"/>
</dbReference>
<sequence length="382" mass="42091">MSIDERLANTNFPLPAIREVNLSKHPSGISLGLGELKNFRVDKKIFESLQNNWSNGGTSYTQNAGLPGLRKAIAQKQHEQDGFDYDETNVVVTIGVQNAIYTSIRTLQKLGAKRVLIPSIHFGIYKKIPADFGLEVLCYPLNDDFSINLQALEELILPDDIIILNSPSNPTGKVFTSDELKSLAKLLEQKLTEGYVISDEIYGALVYEGTAFESFSKYFERTITADGVSKSGAVAGLRVGWLVTRNQQLAKALTSNNATIISTPPTVNQFAALPIVKGETNATIQDYNQVLKNNRDKVESFLKGMDIPFNSPRGSFYIFPKLSSIVGEDTKDFCLETASKENGVVVIPGIAFGAKEHIRISLATDEMDEALNRLEEAINQYS</sequence>
<dbReference type="Gene3D" id="3.40.640.10">
    <property type="entry name" value="Type I PLP-dependent aspartate aminotransferase-like (Major domain)"/>
    <property type="match status" value="1"/>
</dbReference>
<comment type="cofactor">
    <cofactor evidence="1 6">
        <name>pyridoxal 5'-phosphate</name>
        <dbReference type="ChEBI" id="CHEBI:597326"/>
    </cofactor>
</comment>
<evidence type="ECO:0000256" key="5">
    <source>
        <dbReference type="ARBA" id="ARBA00022898"/>
    </source>
</evidence>
<protein>
    <recommendedName>
        <fullName evidence="6">Aminotransferase</fullName>
        <ecNumber evidence="6">2.6.1.-</ecNumber>
    </recommendedName>
</protein>
<dbReference type="InterPro" id="IPR004839">
    <property type="entry name" value="Aminotransferase_I/II_large"/>
</dbReference>
<dbReference type="RefSeq" id="WP_200464049.1">
    <property type="nucleotide sequence ID" value="NZ_JAENRR010000009.1"/>
</dbReference>
<dbReference type="GO" id="GO:0008483">
    <property type="term" value="F:transaminase activity"/>
    <property type="evidence" value="ECO:0007669"/>
    <property type="project" value="UniProtKB-KW"/>
</dbReference>
<organism evidence="8 9">
    <name type="scientific">Carboxylicivirga marina</name>
    <dbReference type="NCBI Taxonomy" id="2800988"/>
    <lineage>
        <taxon>Bacteria</taxon>
        <taxon>Pseudomonadati</taxon>
        <taxon>Bacteroidota</taxon>
        <taxon>Bacteroidia</taxon>
        <taxon>Marinilabiliales</taxon>
        <taxon>Marinilabiliaceae</taxon>
        <taxon>Carboxylicivirga</taxon>
    </lineage>
</organism>
<dbReference type="Pfam" id="PF00155">
    <property type="entry name" value="Aminotran_1_2"/>
    <property type="match status" value="1"/>
</dbReference>
<keyword evidence="9" id="KW-1185">Reference proteome</keyword>
<evidence type="ECO:0000256" key="6">
    <source>
        <dbReference type="RuleBase" id="RU000481"/>
    </source>
</evidence>
<evidence type="ECO:0000256" key="1">
    <source>
        <dbReference type="ARBA" id="ARBA00001933"/>
    </source>
</evidence>
<keyword evidence="4 6" id="KW-0808">Transferase</keyword>
<dbReference type="SUPFAM" id="SSF53383">
    <property type="entry name" value="PLP-dependent transferases"/>
    <property type="match status" value="1"/>
</dbReference>
<dbReference type="EC" id="2.6.1.-" evidence="6"/>